<dbReference type="OrthoDB" id="674965at2"/>
<dbReference type="RefSeq" id="WP_144250797.1">
    <property type="nucleotide sequence ID" value="NZ_VLPK01000008.1"/>
</dbReference>
<feature type="transmembrane region" description="Helical" evidence="1">
    <location>
        <begin position="95"/>
        <end position="117"/>
    </location>
</feature>
<evidence type="ECO:0000313" key="2">
    <source>
        <dbReference type="EMBL" id="TSJ35923.1"/>
    </source>
</evidence>
<sequence>MNLALGVLVIFIIAIPGIVFRLTYLSSPYSKRTINTTAIDEIFNSLIPAFIFHAIFILVIDAFGKPVDFQFIFNLLIGNATAKNIDQLNGYLGGFMVYILVNTLVNFLAASVLRYAVLKYKWYDNLPFLAIYNRWYQILKPEPDANGRISVWVDVLVETKTCDVLYRGFLADFWLDKDGGLSQLHFENVRRRVFENKQITARTEITEDAIEDVDQRYYYIPGELFIIKYEDVRNMNITYYEETIASE</sequence>
<dbReference type="AlphaFoldDB" id="A0A556M7N3"/>
<organism evidence="2 3">
    <name type="scientific">Mucilaginibacter corticis</name>
    <dbReference type="NCBI Taxonomy" id="2597670"/>
    <lineage>
        <taxon>Bacteria</taxon>
        <taxon>Pseudomonadati</taxon>
        <taxon>Bacteroidota</taxon>
        <taxon>Sphingobacteriia</taxon>
        <taxon>Sphingobacteriales</taxon>
        <taxon>Sphingobacteriaceae</taxon>
        <taxon>Mucilaginibacter</taxon>
    </lineage>
</organism>
<evidence type="ECO:0000256" key="1">
    <source>
        <dbReference type="SAM" id="Phobius"/>
    </source>
</evidence>
<evidence type="ECO:0000313" key="3">
    <source>
        <dbReference type="Proteomes" id="UP000318733"/>
    </source>
</evidence>
<protein>
    <submittedName>
        <fullName evidence="2">Uncharacterized protein</fullName>
    </submittedName>
</protein>
<proteinExistence type="predicted"/>
<feature type="transmembrane region" description="Helical" evidence="1">
    <location>
        <begin position="6"/>
        <end position="24"/>
    </location>
</feature>
<feature type="transmembrane region" description="Helical" evidence="1">
    <location>
        <begin position="45"/>
        <end position="64"/>
    </location>
</feature>
<keyword evidence="1" id="KW-0812">Transmembrane</keyword>
<keyword evidence="3" id="KW-1185">Reference proteome</keyword>
<accession>A0A556M7N3</accession>
<gene>
    <name evidence="2" type="ORF">FO440_23675</name>
</gene>
<dbReference type="EMBL" id="VLPK01000008">
    <property type="protein sequence ID" value="TSJ35923.1"/>
    <property type="molecule type" value="Genomic_DNA"/>
</dbReference>
<reference evidence="2 3" key="1">
    <citation type="submission" date="2019-07" db="EMBL/GenBank/DDBJ databases">
        <authorList>
            <person name="Huq M.A."/>
        </authorList>
    </citation>
    <scope>NUCLEOTIDE SEQUENCE [LARGE SCALE GENOMIC DNA]</scope>
    <source>
        <strain evidence="2 3">MAH-19</strain>
    </source>
</reference>
<keyword evidence="1" id="KW-0472">Membrane</keyword>
<dbReference type="Proteomes" id="UP000318733">
    <property type="component" value="Unassembled WGS sequence"/>
</dbReference>
<comment type="caution">
    <text evidence="2">The sequence shown here is derived from an EMBL/GenBank/DDBJ whole genome shotgun (WGS) entry which is preliminary data.</text>
</comment>
<name>A0A556M7N3_9SPHI</name>
<keyword evidence="1" id="KW-1133">Transmembrane helix</keyword>